<proteinExistence type="predicted"/>
<dbReference type="OrthoDB" id="9811798at2"/>
<keyword evidence="2" id="KW-1003">Cell membrane</keyword>
<comment type="caution">
    <text evidence="10">The sequence shown here is derived from an EMBL/GenBank/DDBJ whole genome shotgun (WGS) entry which is preliminary data.</text>
</comment>
<organism evidence="10 11">
    <name type="scientific">Cryobacterium algoritolerans</name>
    <dbReference type="NCBI Taxonomy" id="1259184"/>
    <lineage>
        <taxon>Bacteria</taxon>
        <taxon>Bacillati</taxon>
        <taxon>Actinomycetota</taxon>
        <taxon>Actinomycetes</taxon>
        <taxon>Micrococcales</taxon>
        <taxon>Microbacteriaceae</taxon>
        <taxon>Cryobacterium</taxon>
    </lineage>
</organism>
<dbReference type="GO" id="GO:0005886">
    <property type="term" value="C:plasma membrane"/>
    <property type="evidence" value="ECO:0007669"/>
    <property type="project" value="UniProtKB-SubCell"/>
</dbReference>
<evidence type="ECO:0000313" key="10">
    <source>
        <dbReference type="EMBL" id="TFC11884.1"/>
    </source>
</evidence>
<evidence type="ECO:0000256" key="8">
    <source>
        <dbReference type="SAM" id="Phobius"/>
    </source>
</evidence>
<comment type="subcellular location">
    <subcellularLocation>
        <location evidence="1">Cell membrane</location>
        <topology evidence="1">Multi-pass membrane protein</topology>
    </subcellularLocation>
    <subcellularLocation>
        <location evidence="7">Membrane</location>
        <topology evidence="7">Multi-pass membrane protein</topology>
    </subcellularLocation>
</comment>
<feature type="transmembrane region" description="Helical" evidence="8">
    <location>
        <begin position="268"/>
        <end position="289"/>
    </location>
</feature>
<feature type="transmembrane region" description="Helical" evidence="8">
    <location>
        <begin position="100"/>
        <end position="118"/>
    </location>
</feature>
<evidence type="ECO:0000313" key="11">
    <source>
        <dbReference type="Proteomes" id="UP000298412"/>
    </source>
</evidence>
<evidence type="ECO:0000256" key="4">
    <source>
        <dbReference type="ARBA" id="ARBA00022989"/>
    </source>
</evidence>
<feature type="domain" description="NADH:quinone oxidoreductase/Mrp antiporter transmembrane" evidence="9">
    <location>
        <begin position="119"/>
        <end position="409"/>
    </location>
</feature>
<evidence type="ECO:0000256" key="3">
    <source>
        <dbReference type="ARBA" id="ARBA00022692"/>
    </source>
</evidence>
<dbReference type="GO" id="GO:0016491">
    <property type="term" value="F:oxidoreductase activity"/>
    <property type="evidence" value="ECO:0007669"/>
    <property type="project" value="UniProtKB-KW"/>
</dbReference>
<evidence type="ECO:0000259" key="9">
    <source>
        <dbReference type="Pfam" id="PF00361"/>
    </source>
</evidence>
<keyword evidence="4 8" id="KW-1133">Transmembrane helix</keyword>
<keyword evidence="3 7" id="KW-0812">Transmembrane</keyword>
<feature type="transmembrane region" description="Helical" evidence="8">
    <location>
        <begin position="367"/>
        <end position="387"/>
    </location>
</feature>
<feature type="transmembrane region" description="Helical" evidence="8">
    <location>
        <begin position="155"/>
        <end position="176"/>
    </location>
</feature>
<feature type="transmembrane region" description="Helical" evidence="8">
    <location>
        <begin position="70"/>
        <end position="88"/>
    </location>
</feature>
<feature type="transmembrane region" description="Helical" evidence="8">
    <location>
        <begin position="124"/>
        <end position="143"/>
    </location>
</feature>
<keyword evidence="5" id="KW-0560">Oxidoreductase</keyword>
<evidence type="ECO:0000256" key="2">
    <source>
        <dbReference type="ARBA" id="ARBA00022475"/>
    </source>
</evidence>
<feature type="transmembrane region" description="Helical" evidence="8">
    <location>
        <begin position="394"/>
        <end position="419"/>
    </location>
</feature>
<feature type="transmembrane region" description="Helical" evidence="8">
    <location>
        <begin position="30"/>
        <end position="50"/>
    </location>
</feature>
<dbReference type="RefSeq" id="WP_134568557.1">
    <property type="nucleotide sequence ID" value="NZ_SOFP01000069.1"/>
</dbReference>
<name>A0A4R8WKJ7_9MICO</name>
<dbReference type="EMBL" id="SOFP01000069">
    <property type="protein sequence ID" value="TFC11884.1"/>
    <property type="molecule type" value="Genomic_DNA"/>
</dbReference>
<evidence type="ECO:0000256" key="1">
    <source>
        <dbReference type="ARBA" id="ARBA00004651"/>
    </source>
</evidence>
<dbReference type="InterPro" id="IPR001750">
    <property type="entry name" value="ND/Mrp_TM"/>
</dbReference>
<dbReference type="AlphaFoldDB" id="A0A4R8WKJ7"/>
<feature type="transmembrane region" description="Helical" evidence="8">
    <location>
        <begin position="235"/>
        <end position="256"/>
    </location>
</feature>
<feature type="transmembrane region" description="Helical" evidence="8">
    <location>
        <begin position="310"/>
        <end position="329"/>
    </location>
</feature>
<dbReference type="PANTHER" id="PTHR42682">
    <property type="entry name" value="HYDROGENASE-4 COMPONENT F"/>
    <property type="match status" value="1"/>
</dbReference>
<dbReference type="PANTHER" id="PTHR42682:SF5">
    <property type="entry name" value="HYDROGENASE-4 COMPONENT F"/>
    <property type="match status" value="1"/>
</dbReference>
<feature type="transmembrane region" description="Helical" evidence="8">
    <location>
        <begin position="6"/>
        <end position="23"/>
    </location>
</feature>
<evidence type="ECO:0000256" key="6">
    <source>
        <dbReference type="ARBA" id="ARBA00023136"/>
    </source>
</evidence>
<dbReference type="Proteomes" id="UP000298412">
    <property type="component" value="Unassembled WGS sequence"/>
</dbReference>
<keyword evidence="6 8" id="KW-0472">Membrane</keyword>
<reference evidence="10 11" key="1">
    <citation type="submission" date="2019-03" db="EMBL/GenBank/DDBJ databases">
        <title>Genomics of glacier-inhabiting Cryobacterium strains.</title>
        <authorList>
            <person name="Liu Q."/>
            <person name="Xin Y.-H."/>
        </authorList>
    </citation>
    <scope>NUCLEOTIDE SEQUENCE [LARGE SCALE GENOMIC DNA]</scope>
    <source>
        <strain evidence="10 11">MDT1-3</strain>
    </source>
</reference>
<feature type="transmembrane region" description="Helical" evidence="8">
    <location>
        <begin position="460"/>
        <end position="482"/>
    </location>
</feature>
<protein>
    <submittedName>
        <fullName evidence="10">Hydrogenase</fullName>
    </submittedName>
</protein>
<accession>A0A4R8WKJ7</accession>
<sequence length="492" mass="49949">MDLALWTPLAVPVVLAVLSLTGGARPLGRLGPVASSAAVLLSGLLLVVAVLDGKVPSLGGGVLRADALSAYMLTVVGAVGLVSTWGGLGHATAAPGRFVGSYDALISVFLAAMSLAVLADNIGLMWAAVEATTITTAFLVGHHRTRSSLEAAWKYVILGSVGVAIALLGIVLIYAASRGTGEPTLSWLVLSHTDLPLDPALIRAGGALAVLGFATKAGLAPMHSWLPDAHSQAPAPVSGLMSGVLLAVALYAILRIQTITDAVIGPDFLRVMLSVGGLLSLFVAAALLIRQRDFKRMLAYSSIEHMGMMAVGAAIGPAALPAVLLYVLGHGLTKATLFVVSGRILEVEGTPRIDDVRALLVRRPGLAVPWLIAMAALVGFPPFSIFFSEVGIIVAGFGTGMGVVVGVALVLLLVIFAALTRLTVAMTIGAPAGVDADPGATPGSVRVAPDRSAHGPRLPLILALGTTAVVAFIAEPVGTLLARAAAVLGGAQ</sequence>
<dbReference type="Pfam" id="PF00361">
    <property type="entry name" value="Proton_antipo_M"/>
    <property type="match status" value="1"/>
</dbReference>
<keyword evidence="11" id="KW-1185">Reference proteome</keyword>
<dbReference type="InterPro" id="IPR052175">
    <property type="entry name" value="ComplexI-like_HydComp"/>
</dbReference>
<evidence type="ECO:0000256" key="7">
    <source>
        <dbReference type="RuleBase" id="RU000320"/>
    </source>
</evidence>
<gene>
    <name evidence="10" type="ORF">E3O19_13995</name>
</gene>
<evidence type="ECO:0000256" key="5">
    <source>
        <dbReference type="ARBA" id="ARBA00023002"/>
    </source>
</evidence>